<feature type="transmembrane region" description="Helical" evidence="1">
    <location>
        <begin position="20"/>
        <end position="39"/>
    </location>
</feature>
<organism evidence="3 4">
    <name type="scientific">Solitalea canadensis (strain ATCC 29591 / DSM 3403 / JCM 21819 / LMG 8368 / NBRC 15130 / NCIMB 12057 / USAM 9D)</name>
    <name type="common">Flexibacter canadensis</name>
    <dbReference type="NCBI Taxonomy" id="929556"/>
    <lineage>
        <taxon>Bacteria</taxon>
        <taxon>Pseudomonadati</taxon>
        <taxon>Bacteroidota</taxon>
        <taxon>Sphingobacteriia</taxon>
        <taxon>Sphingobacteriales</taxon>
        <taxon>Sphingobacteriaceae</taxon>
        <taxon>Solitalea</taxon>
    </lineage>
</organism>
<proteinExistence type="predicted"/>
<dbReference type="AlphaFoldDB" id="H8KUI9"/>
<protein>
    <submittedName>
        <fullName evidence="3">Conserved repeat protein</fullName>
    </submittedName>
</protein>
<dbReference type="InterPro" id="IPR047589">
    <property type="entry name" value="DUF11_rpt"/>
</dbReference>
<feature type="domain" description="DUF11" evidence="2">
    <location>
        <begin position="65"/>
        <end position="180"/>
    </location>
</feature>
<dbReference type="KEGG" id="scn:Solca_2372"/>
<name>H8KUI9_SOLCM</name>
<dbReference type="PANTHER" id="PTHR34819:SF3">
    <property type="entry name" value="CELL SURFACE PROTEIN"/>
    <property type="match status" value="1"/>
</dbReference>
<keyword evidence="4" id="KW-1185">Reference proteome</keyword>
<gene>
    <name evidence="3" type="ordered locus">Solca_2372</name>
</gene>
<dbReference type="Pfam" id="PF01345">
    <property type="entry name" value="DUF11"/>
    <property type="match status" value="3"/>
</dbReference>
<keyword evidence="1" id="KW-1133">Transmembrane helix</keyword>
<feature type="domain" description="DUF11" evidence="2">
    <location>
        <begin position="188"/>
        <end position="301"/>
    </location>
</feature>
<keyword evidence="1" id="KW-0812">Transmembrane</keyword>
<keyword evidence="1" id="KW-0472">Membrane</keyword>
<evidence type="ECO:0000259" key="2">
    <source>
        <dbReference type="Pfam" id="PF01345"/>
    </source>
</evidence>
<dbReference type="eggNOG" id="COG1361">
    <property type="taxonomic scope" value="Bacteria"/>
</dbReference>
<dbReference type="HOGENOM" id="CLU_520631_0_0_10"/>
<dbReference type="OrthoDB" id="5726170at2"/>
<dbReference type="InterPro" id="IPR001434">
    <property type="entry name" value="OmcB-like_DUF11"/>
</dbReference>
<dbReference type="NCBIfam" id="TIGR01451">
    <property type="entry name" value="B_ant_repeat"/>
    <property type="match status" value="3"/>
</dbReference>
<evidence type="ECO:0000313" key="3">
    <source>
        <dbReference type="EMBL" id="AFD07413.1"/>
    </source>
</evidence>
<dbReference type="Pfam" id="PF13585">
    <property type="entry name" value="CHU_C"/>
    <property type="match status" value="1"/>
</dbReference>
<dbReference type="STRING" id="929556.Solca_2372"/>
<evidence type="ECO:0000313" key="4">
    <source>
        <dbReference type="Proteomes" id="UP000007590"/>
    </source>
</evidence>
<dbReference type="PANTHER" id="PTHR34819">
    <property type="entry name" value="LARGE CYSTEINE-RICH PERIPLASMIC PROTEIN OMCB"/>
    <property type="match status" value="1"/>
</dbReference>
<feature type="domain" description="DUF11" evidence="2">
    <location>
        <begin position="316"/>
        <end position="430"/>
    </location>
</feature>
<accession>H8KUI9</accession>
<dbReference type="NCBIfam" id="TIGR04131">
    <property type="entry name" value="Bac_Flav_CTERM"/>
    <property type="match status" value="1"/>
</dbReference>
<dbReference type="EMBL" id="CP003349">
    <property type="protein sequence ID" value="AFD07413.1"/>
    <property type="molecule type" value="Genomic_DNA"/>
</dbReference>
<dbReference type="Gene3D" id="2.60.40.1170">
    <property type="entry name" value="Mu homology domain, subdomain B"/>
    <property type="match status" value="2"/>
</dbReference>
<dbReference type="RefSeq" id="WP_014680640.1">
    <property type="nucleotide sequence ID" value="NC_017770.1"/>
</dbReference>
<dbReference type="Proteomes" id="UP000007590">
    <property type="component" value="Chromosome"/>
</dbReference>
<reference evidence="3" key="1">
    <citation type="submission" date="2012-02" db="EMBL/GenBank/DDBJ databases">
        <title>The complete genome of Solitalea canadensis DSM 3403.</title>
        <authorList>
            <consortium name="US DOE Joint Genome Institute (JGI-PGF)"/>
            <person name="Lucas S."/>
            <person name="Copeland A."/>
            <person name="Lapidus A."/>
            <person name="Glavina del Rio T."/>
            <person name="Dalin E."/>
            <person name="Tice H."/>
            <person name="Bruce D."/>
            <person name="Goodwin L."/>
            <person name="Pitluck S."/>
            <person name="Peters L."/>
            <person name="Ovchinnikova G."/>
            <person name="Lu M."/>
            <person name="Kyrpides N."/>
            <person name="Mavromatis K."/>
            <person name="Ivanova N."/>
            <person name="Brettin T."/>
            <person name="Detter J.C."/>
            <person name="Han C."/>
            <person name="Larimer F."/>
            <person name="Land M."/>
            <person name="Hauser L."/>
            <person name="Markowitz V."/>
            <person name="Cheng J.-F."/>
            <person name="Hugenholtz P."/>
            <person name="Woyke T."/>
            <person name="Wu D."/>
            <person name="Spring S."/>
            <person name="Schroeder M."/>
            <person name="Kopitz M."/>
            <person name="Brambilla E."/>
            <person name="Klenk H.-P."/>
            <person name="Eisen J.A."/>
        </authorList>
    </citation>
    <scope>NUCLEOTIDE SEQUENCE</scope>
    <source>
        <strain evidence="3">DSM 3403</strain>
    </source>
</reference>
<dbReference type="InterPro" id="IPR026341">
    <property type="entry name" value="T9SS_type_B"/>
</dbReference>
<dbReference type="InterPro" id="IPR051172">
    <property type="entry name" value="Chlamydia_OmcB"/>
</dbReference>
<evidence type="ECO:0000256" key="1">
    <source>
        <dbReference type="SAM" id="Phobius"/>
    </source>
</evidence>
<sequence length="523" mass="58148">MNDRSHRSGYRRSYYRRQRMLIAVFIFFVSIIFLASFAVSKDLGIRKNFPVSFKIKLQHPPDSADLVINKTVNVKSVAVGKTIIYSININNKGPADAKKVVVTDTLPNELVYSSSTVSSGNVEVDGKYISWNVGDLLKKKAESMKLTVTVVKEGNFRNTAFVRSETVDHCKCNDKSVSTIVSAKDTADVSIVKTSSKKVVNEGDTLSYLIKVSNEGPSPAKMIKVKDILPENMTFESASVAAVDYDVITRQLSWNFNVLEAGQSQFLIVKVKAVKVGIASNTAVVTADTPDPVKCNNVSTAEDVVINVKIVPKKADVSIVKSADKQYVPVSKEFEYVFLIKNAGPDTARQVVVKDTLNEKTAFYNYKTEDGLFAFDNFSNSFLWTLDELAPGKEIRISVRVIATKIGDVVNRATVESAVEDPIMANNTSTYMNKITGLRIPNVFTPNGDNVNDTFQIEGLETWSHNEISIMNRWGGNVFKKENYMNDWDGSQLQPGTYYYVLTVKNETTDQQSFTGWVAILRK</sequence>